<evidence type="ECO:0000313" key="3">
    <source>
        <dbReference type="Proteomes" id="UP000092460"/>
    </source>
</evidence>
<dbReference type="EnsemblMetazoa" id="GPPI006564-RA">
    <property type="protein sequence ID" value="GPPI006564-PA"/>
    <property type="gene ID" value="GPPI006564"/>
</dbReference>
<keyword evidence="1" id="KW-1133">Transmembrane helix</keyword>
<evidence type="ECO:0000313" key="2">
    <source>
        <dbReference type="EnsemblMetazoa" id="GPPI006564-PA"/>
    </source>
</evidence>
<keyword evidence="1" id="KW-0812">Transmembrane</keyword>
<proteinExistence type="predicted"/>
<name>A0A1B0AS35_9MUSC</name>
<feature type="transmembrane region" description="Helical" evidence="1">
    <location>
        <begin position="12"/>
        <end position="30"/>
    </location>
</feature>
<keyword evidence="1" id="KW-0472">Membrane</keyword>
<keyword evidence="3" id="KW-1185">Reference proteome</keyword>
<sequence length="106" mass="12598">MAKKKSSLNALLCYYEYWLLLFLVFALLFLKRIWLTNRPLYVATTLQSVAVRYQHHLPSHMFINISDCSALEEQIVCDFPHYHFIRFECTPEKIPILSVNFNQDQV</sequence>
<evidence type="ECO:0000256" key="1">
    <source>
        <dbReference type="SAM" id="Phobius"/>
    </source>
</evidence>
<organism evidence="2 3">
    <name type="scientific">Glossina palpalis gambiensis</name>
    <dbReference type="NCBI Taxonomy" id="67801"/>
    <lineage>
        <taxon>Eukaryota</taxon>
        <taxon>Metazoa</taxon>
        <taxon>Ecdysozoa</taxon>
        <taxon>Arthropoda</taxon>
        <taxon>Hexapoda</taxon>
        <taxon>Insecta</taxon>
        <taxon>Pterygota</taxon>
        <taxon>Neoptera</taxon>
        <taxon>Endopterygota</taxon>
        <taxon>Diptera</taxon>
        <taxon>Brachycera</taxon>
        <taxon>Muscomorpha</taxon>
        <taxon>Hippoboscoidea</taxon>
        <taxon>Glossinidae</taxon>
        <taxon>Glossina</taxon>
    </lineage>
</organism>
<dbReference type="VEuPathDB" id="VectorBase:GPPI006564"/>
<protein>
    <submittedName>
        <fullName evidence="2">Uncharacterized protein</fullName>
    </submittedName>
</protein>
<dbReference type="EMBL" id="JXJN01002662">
    <property type="status" value="NOT_ANNOTATED_CDS"/>
    <property type="molecule type" value="Genomic_DNA"/>
</dbReference>
<dbReference type="AlphaFoldDB" id="A0A1B0AS35"/>
<accession>A0A1B0AS35</accession>
<reference evidence="2" key="2">
    <citation type="submission" date="2020-05" db="UniProtKB">
        <authorList>
            <consortium name="EnsemblMetazoa"/>
        </authorList>
    </citation>
    <scope>IDENTIFICATION</scope>
    <source>
        <strain evidence="2">IAEA</strain>
    </source>
</reference>
<dbReference type="Proteomes" id="UP000092460">
    <property type="component" value="Unassembled WGS sequence"/>
</dbReference>
<reference evidence="3" key="1">
    <citation type="submission" date="2015-01" db="EMBL/GenBank/DDBJ databases">
        <authorList>
            <person name="Aksoy S."/>
            <person name="Warren W."/>
            <person name="Wilson R.K."/>
        </authorList>
    </citation>
    <scope>NUCLEOTIDE SEQUENCE [LARGE SCALE GENOMIC DNA]</scope>
    <source>
        <strain evidence="3">IAEA</strain>
    </source>
</reference>